<dbReference type="InterPro" id="IPR000835">
    <property type="entry name" value="HTH_MarR-typ"/>
</dbReference>
<name>A0AAC9Y0V8_LATCU</name>
<protein>
    <submittedName>
        <fullName evidence="5">MarR family transcriptional regulator</fullName>
    </submittedName>
</protein>
<dbReference type="SUPFAM" id="SSF46785">
    <property type="entry name" value="Winged helix' DNA-binding domain"/>
    <property type="match status" value="1"/>
</dbReference>
<dbReference type="RefSeq" id="WP_089557080.1">
    <property type="nucleotide sequence ID" value="NZ_CP022474.1"/>
</dbReference>
<keyword evidence="1" id="KW-0805">Transcription regulation</keyword>
<feature type="domain" description="HTH marR-type" evidence="4">
    <location>
        <begin position="1"/>
        <end position="130"/>
    </location>
</feature>
<reference evidence="5 6" key="1">
    <citation type="submission" date="2017-07" db="EMBL/GenBank/DDBJ databases">
        <title>Lactobacillus curvatus MRS6 whole genome.</title>
        <authorList>
            <person name="Jans C."/>
            <person name="Lagler S."/>
            <person name="Lacroix C."/>
            <person name="Meile L."/>
            <person name="Stevens M.J.A."/>
        </authorList>
    </citation>
    <scope>NUCLEOTIDE SEQUENCE [LARGE SCALE GENOMIC DNA]</scope>
    <source>
        <strain evidence="5 6">MRS6</strain>
    </source>
</reference>
<dbReference type="GO" id="GO:0003700">
    <property type="term" value="F:DNA-binding transcription factor activity"/>
    <property type="evidence" value="ECO:0007669"/>
    <property type="project" value="InterPro"/>
</dbReference>
<accession>A0AAC9Y0V8</accession>
<dbReference type="PROSITE" id="PS50995">
    <property type="entry name" value="HTH_MARR_2"/>
    <property type="match status" value="1"/>
</dbReference>
<dbReference type="InterPro" id="IPR055166">
    <property type="entry name" value="Transc_reg_Sar_Rot_HTH"/>
</dbReference>
<dbReference type="AlphaFoldDB" id="A0AAC9Y0V8"/>
<dbReference type="EMBL" id="CP022474">
    <property type="protein sequence ID" value="ASN60749.1"/>
    <property type="molecule type" value="Genomic_DNA"/>
</dbReference>
<organism evidence="5 6">
    <name type="scientific">Latilactobacillus curvatus</name>
    <name type="common">Lactobacillus curvatus</name>
    <dbReference type="NCBI Taxonomy" id="28038"/>
    <lineage>
        <taxon>Bacteria</taxon>
        <taxon>Bacillati</taxon>
        <taxon>Bacillota</taxon>
        <taxon>Bacilli</taxon>
        <taxon>Lactobacillales</taxon>
        <taxon>Lactobacillaceae</taxon>
        <taxon>Latilactobacillus</taxon>
    </lineage>
</organism>
<dbReference type="PANTHER" id="PTHR33164">
    <property type="entry name" value="TRANSCRIPTIONAL REGULATOR, MARR FAMILY"/>
    <property type="match status" value="1"/>
</dbReference>
<dbReference type="SMART" id="SM00347">
    <property type="entry name" value="HTH_MARR"/>
    <property type="match status" value="1"/>
</dbReference>
<dbReference type="InterPro" id="IPR036390">
    <property type="entry name" value="WH_DNA-bd_sf"/>
</dbReference>
<gene>
    <name evidence="5" type="ORF">CG419_09025</name>
</gene>
<dbReference type="GO" id="GO:0003677">
    <property type="term" value="F:DNA binding"/>
    <property type="evidence" value="ECO:0007669"/>
    <property type="project" value="UniProtKB-KW"/>
</dbReference>
<dbReference type="Proteomes" id="UP000199749">
    <property type="component" value="Chromosome"/>
</dbReference>
<evidence type="ECO:0000259" key="4">
    <source>
        <dbReference type="PROSITE" id="PS50995"/>
    </source>
</evidence>
<dbReference type="PANTHER" id="PTHR33164:SF43">
    <property type="entry name" value="HTH-TYPE TRANSCRIPTIONAL REPRESSOR YETL"/>
    <property type="match status" value="1"/>
</dbReference>
<dbReference type="GO" id="GO:0006950">
    <property type="term" value="P:response to stress"/>
    <property type="evidence" value="ECO:0007669"/>
    <property type="project" value="TreeGrafter"/>
</dbReference>
<dbReference type="Gene3D" id="1.10.10.10">
    <property type="entry name" value="Winged helix-like DNA-binding domain superfamily/Winged helix DNA-binding domain"/>
    <property type="match status" value="1"/>
</dbReference>
<proteinExistence type="predicted"/>
<evidence type="ECO:0000313" key="5">
    <source>
        <dbReference type="EMBL" id="ASN60749.1"/>
    </source>
</evidence>
<dbReference type="Pfam" id="PF22381">
    <property type="entry name" value="Staph_reg_Sar_Rot"/>
    <property type="match status" value="1"/>
</dbReference>
<sequence length="130" mass="14703">MQAKQSVLLTSQWYLEVQRVTQLLNQLSEQHALSYEQFLVLEHIIELGYNTPSQIAADFKTSAPAATRKLNALQSKQFIRKVHAIGEDQRTVLIELTELGQAAYQGVKKDLAESNIKIKQTDLDHLTAIQ</sequence>
<keyword evidence="3" id="KW-0804">Transcription</keyword>
<evidence type="ECO:0000256" key="1">
    <source>
        <dbReference type="ARBA" id="ARBA00023015"/>
    </source>
</evidence>
<evidence type="ECO:0000256" key="3">
    <source>
        <dbReference type="ARBA" id="ARBA00023163"/>
    </source>
</evidence>
<evidence type="ECO:0000313" key="6">
    <source>
        <dbReference type="Proteomes" id="UP000199749"/>
    </source>
</evidence>
<dbReference type="InterPro" id="IPR039422">
    <property type="entry name" value="MarR/SlyA-like"/>
</dbReference>
<dbReference type="InterPro" id="IPR036388">
    <property type="entry name" value="WH-like_DNA-bd_sf"/>
</dbReference>
<keyword evidence="2" id="KW-0238">DNA-binding</keyword>
<evidence type="ECO:0000256" key="2">
    <source>
        <dbReference type="ARBA" id="ARBA00023125"/>
    </source>
</evidence>